<dbReference type="Gene3D" id="2.130.10.10">
    <property type="entry name" value="YVTN repeat-like/Quinoprotein amine dehydrogenase"/>
    <property type="match status" value="1"/>
</dbReference>
<feature type="chain" id="PRO_5047212246" description="Fibronectin type-III domain-containing protein" evidence="2">
    <location>
        <begin position="33"/>
        <end position="570"/>
    </location>
</feature>
<evidence type="ECO:0000313" key="3">
    <source>
        <dbReference type="EMBL" id="MBP2418313.1"/>
    </source>
</evidence>
<feature type="signal peptide" evidence="2">
    <location>
        <begin position="1"/>
        <end position="32"/>
    </location>
</feature>
<dbReference type="Gene3D" id="2.60.40.10">
    <property type="entry name" value="Immunoglobulins"/>
    <property type="match status" value="1"/>
</dbReference>
<dbReference type="InterPro" id="IPR013783">
    <property type="entry name" value="Ig-like_fold"/>
</dbReference>
<proteinExistence type="predicted"/>
<protein>
    <recommendedName>
        <fullName evidence="5">Fibronectin type-III domain-containing protein</fullName>
    </recommendedName>
</protein>
<gene>
    <name evidence="3" type="ORF">JOF54_003235</name>
</gene>
<evidence type="ECO:0000256" key="2">
    <source>
        <dbReference type="SAM" id="SignalP"/>
    </source>
</evidence>
<organism evidence="3 4">
    <name type="scientific">Microlunatus capsulatus</name>
    <dbReference type="NCBI Taxonomy" id="99117"/>
    <lineage>
        <taxon>Bacteria</taxon>
        <taxon>Bacillati</taxon>
        <taxon>Actinomycetota</taxon>
        <taxon>Actinomycetes</taxon>
        <taxon>Propionibacteriales</taxon>
        <taxon>Propionibacteriaceae</taxon>
        <taxon>Microlunatus</taxon>
    </lineage>
</organism>
<evidence type="ECO:0000313" key="4">
    <source>
        <dbReference type="Proteomes" id="UP000758168"/>
    </source>
</evidence>
<feature type="compositionally biased region" description="Low complexity" evidence="1">
    <location>
        <begin position="549"/>
        <end position="570"/>
    </location>
</feature>
<dbReference type="EMBL" id="JAGIOB010000001">
    <property type="protein sequence ID" value="MBP2418313.1"/>
    <property type="molecule type" value="Genomic_DNA"/>
</dbReference>
<dbReference type="InterPro" id="IPR011047">
    <property type="entry name" value="Quinoprotein_ADH-like_sf"/>
</dbReference>
<accession>A0ABS4ZB81</accession>
<comment type="caution">
    <text evidence="3">The sequence shown here is derived from an EMBL/GenBank/DDBJ whole genome shotgun (WGS) entry which is preliminary data.</text>
</comment>
<reference evidence="3 4" key="1">
    <citation type="submission" date="2021-03" db="EMBL/GenBank/DDBJ databases">
        <title>Sequencing the genomes of 1000 actinobacteria strains.</title>
        <authorList>
            <person name="Klenk H.-P."/>
        </authorList>
    </citation>
    <scope>NUCLEOTIDE SEQUENCE [LARGE SCALE GENOMIC DNA]</scope>
    <source>
        <strain evidence="3 4">DSM 12936</strain>
    </source>
</reference>
<evidence type="ECO:0008006" key="5">
    <source>
        <dbReference type="Google" id="ProtNLM"/>
    </source>
</evidence>
<sequence>MQARTARGWRALGGTAVAAALAVATLTTPAGAAVPASVPPVLERSAAAVTADGLPTVQVDGVVWTQVVIGSTVYAAGDFGKARPAGAAPGTSTTTRKNLLAYSLTTGKLSTTFKPGALNGQVKALAVSSDGKTVFAGGDFTQVGTKKRLRFAAFDARTGALRAAAPAFNTRVNALAVVGANVYVGGWFTRVGTTLRTRVAAVNGSTGKLTGWAPKPSGAVNALVATPDRKRVVIGGGFDKIGSTRALGMGAVDATSGKVGAWKINTVVKDYGSKASILSLTADADTVYGTGYAYGGGNFEGAFAANPADGSVRWLQDCHGDSYGVAPVGGVVYVVGHAHTCQNIGGFPEAKPRLYRRAVALTKTARGTVATNAQVGSNYGNFAGQPAPSLVSWFPELTPGTFTGKTQAAWNVVGTTIYVAAAGEFTAVNGKPQQGLVRFAVPSAVPARTQGPLLTDASTAPQLRVEAGAVVVDAVTNADRDQRSLTYDVVRRDRLADGTFGPATVVGAPRKAVSDFWARAPLTWTDATVEPGHDYRYQVRAVDADKNRVTSPATDVTTPVPPSSTTTEEG</sequence>
<evidence type="ECO:0000256" key="1">
    <source>
        <dbReference type="SAM" id="MobiDB-lite"/>
    </source>
</evidence>
<dbReference type="Proteomes" id="UP000758168">
    <property type="component" value="Unassembled WGS sequence"/>
</dbReference>
<keyword evidence="2" id="KW-0732">Signal</keyword>
<dbReference type="SUPFAM" id="SSF50998">
    <property type="entry name" value="Quinoprotein alcohol dehydrogenase-like"/>
    <property type="match status" value="1"/>
</dbReference>
<dbReference type="RefSeq" id="WP_210057712.1">
    <property type="nucleotide sequence ID" value="NZ_BAAAMH010000033.1"/>
</dbReference>
<name>A0ABS4ZB81_9ACTN</name>
<dbReference type="InterPro" id="IPR015943">
    <property type="entry name" value="WD40/YVTN_repeat-like_dom_sf"/>
</dbReference>
<feature type="region of interest" description="Disordered" evidence="1">
    <location>
        <begin position="546"/>
        <end position="570"/>
    </location>
</feature>
<keyword evidence="4" id="KW-1185">Reference proteome</keyword>